<name>A0A3B0XHT8_9ZZZZ</name>
<evidence type="ECO:0000313" key="2">
    <source>
        <dbReference type="EMBL" id="VAW55544.1"/>
    </source>
</evidence>
<gene>
    <name evidence="2" type="ORF">MNBD_GAMMA05-2115</name>
</gene>
<dbReference type="GO" id="GO:0003677">
    <property type="term" value="F:DNA binding"/>
    <property type="evidence" value="ECO:0007669"/>
    <property type="project" value="InterPro"/>
</dbReference>
<reference evidence="2" key="1">
    <citation type="submission" date="2018-06" db="EMBL/GenBank/DDBJ databases">
        <authorList>
            <person name="Zhirakovskaya E."/>
        </authorList>
    </citation>
    <scope>NUCLEOTIDE SEQUENCE</scope>
</reference>
<dbReference type="AlphaFoldDB" id="A0A3B0XHT8"/>
<dbReference type="Pfam" id="PF07022">
    <property type="entry name" value="Phage_CI_repr"/>
    <property type="match status" value="1"/>
</dbReference>
<evidence type="ECO:0000259" key="1">
    <source>
        <dbReference type="Pfam" id="PF07022"/>
    </source>
</evidence>
<organism evidence="2">
    <name type="scientific">hydrothermal vent metagenome</name>
    <dbReference type="NCBI Taxonomy" id="652676"/>
    <lineage>
        <taxon>unclassified sequences</taxon>
        <taxon>metagenomes</taxon>
        <taxon>ecological metagenomes</taxon>
    </lineage>
</organism>
<dbReference type="GO" id="GO:0045892">
    <property type="term" value="P:negative regulation of DNA-templated transcription"/>
    <property type="evidence" value="ECO:0007669"/>
    <property type="project" value="InterPro"/>
</dbReference>
<dbReference type="InterPro" id="IPR010744">
    <property type="entry name" value="Phage_CI_N"/>
</dbReference>
<dbReference type="Gene3D" id="1.10.260.40">
    <property type="entry name" value="lambda repressor-like DNA-binding domains"/>
    <property type="match status" value="1"/>
</dbReference>
<feature type="domain" description="Bacteriophage CI repressor N-terminal" evidence="1">
    <location>
        <begin position="25"/>
        <end position="65"/>
    </location>
</feature>
<sequence length="191" mass="21310">MRSNYLTHRLKEQIEALKGGVTTAANHLGKSRNTIYNWIEKGNAPLDQVGKLSEIGVDIYYIVTGLTMHELNKIAGYSITDMVSENAKQYQGSGTETRTPGSAIQNRHLNLEDRLSLIIEDYIRDDTLTMITTKLDQTLNEEGISLDDEKKNHLIAAAQKAYDQLMAAGRTEKFNALLKTLIAATLAERNN</sequence>
<accession>A0A3B0XHT8</accession>
<proteinExistence type="predicted"/>
<protein>
    <recommendedName>
        <fullName evidence="1">Bacteriophage CI repressor N-terminal domain-containing protein</fullName>
    </recommendedName>
</protein>
<dbReference type="InterPro" id="IPR010982">
    <property type="entry name" value="Lambda_DNA-bd_dom_sf"/>
</dbReference>
<dbReference type="EMBL" id="UOFE01000049">
    <property type="protein sequence ID" value="VAW55544.1"/>
    <property type="molecule type" value="Genomic_DNA"/>
</dbReference>